<dbReference type="eggNOG" id="ENOG502S7E6">
    <property type="taxonomic scope" value="Eukaryota"/>
</dbReference>
<feature type="compositionally biased region" description="Basic residues" evidence="6">
    <location>
        <begin position="42"/>
        <end position="52"/>
    </location>
</feature>
<evidence type="ECO:0000256" key="2">
    <source>
        <dbReference type="ARBA" id="ARBA00022553"/>
    </source>
</evidence>
<feature type="compositionally biased region" description="Basic and acidic residues" evidence="6">
    <location>
        <begin position="206"/>
        <end position="219"/>
    </location>
</feature>
<keyword evidence="8" id="KW-1185">Reference proteome</keyword>
<evidence type="ECO:0000256" key="4">
    <source>
        <dbReference type="ARBA" id="ARBA00023043"/>
    </source>
</evidence>
<feature type="region of interest" description="Disordered" evidence="6">
    <location>
        <begin position="181"/>
        <end position="219"/>
    </location>
</feature>
<dbReference type="HOGENOM" id="CLU_842213_0_0_1"/>
<dbReference type="OrthoDB" id="412109at2759"/>
<dbReference type="EMBL" id="BABT02000165">
    <property type="protein sequence ID" value="GAA98786.1"/>
    <property type="molecule type" value="Genomic_DNA"/>
</dbReference>
<name>G7E7H6_MIXOS</name>
<feature type="region of interest" description="Disordered" evidence="6">
    <location>
        <begin position="1"/>
        <end position="92"/>
    </location>
</feature>
<dbReference type="RefSeq" id="XP_014566766.1">
    <property type="nucleotide sequence ID" value="XM_014711280.1"/>
</dbReference>
<gene>
    <name evidence="7" type="primary">Mo05474</name>
    <name evidence="7" type="ORF">E5Q_05474</name>
</gene>
<dbReference type="Proteomes" id="UP000009131">
    <property type="component" value="Unassembled WGS sequence"/>
</dbReference>
<dbReference type="STRING" id="764103.G7E7H6"/>
<dbReference type="GO" id="GO:0043124">
    <property type="term" value="P:negative regulation of canonical NF-kappaB signal transduction"/>
    <property type="evidence" value="ECO:0007669"/>
    <property type="project" value="InterPro"/>
</dbReference>
<keyword evidence="2" id="KW-0597">Phosphoprotein</keyword>
<evidence type="ECO:0000256" key="6">
    <source>
        <dbReference type="SAM" id="MobiDB-lite"/>
    </source>
</evidence>
<dbReference type="OMA" id="FTHIPER"/>
<dbReference type="PANTHER" id="PTHR15263:SF1">
    <property type="entry name" value="NF-KAPPA-B INHIBITOR-LIKE PROTEIN 1"/>
    <property type="match status" value="1"/>
</dbReference>
<feature type="compositionally biased region" description="Basic and acidic residues" evidence="6">
    <location>
        <begin position="73"/>
        <end position="88"/>
    </location>
</feature>
<feature type="compositionally biased region" description="Basic residues" evidence="6">
    <location>
        <begin position="8"/>
        <end position="22"/>
    </location>
</feature>
<dbReference type="PANTHER" id="PTHR15263">
    <property type="entry name" value="I-KAPPA-B-LIKE PROTEIN IKBL"/>
    <property type="match status" value="1"/>
</dbReference>
<evidence type="ECO:0000256" key="5">
    <source>
        <dbReference type="ARBA" id="ARBA00023242"/>
    </source>
</evidence>
<dbReference type="InParanoid" id="G7E7H6"/>
<reference evidence="7 8" key="2">
    <citation type="journal article" date="2012" name="Open Biol.">
        <title>Characteristics of nucleosomes and linker DNA regions on the genome of the basidiomycete Mixia osmundae revealed by mono- and dinucleosome mapping.</title>
        <authorList>
            <person name="Nishida H."/>
            <person name="Kondo S."/>
            <person name="Matsumoto T."/>
            <person name="Suzuki Y."/>
            <person name="Yoshikawa H."/>
            <person name="Taylor T.D."/>
            <person name="Sugiyama J."/>
        </authorList>
    </citation>
    <scope>NUCLEOTIDE SEQUENCE [LARGE SCALE GENOMIC DNA]</scope>
    <source>
        <strain evidence="8">CBS 9802 / IAM 14324 / JCM 22182 / KY 12970</strain>
    </source>
</reference>
<accession>G7E7H6</accession>
<comment type="caution">
    <text evidence="7">The sequence shown here is derived from an EMBL/GenBank/DDBJ whole genome shotgun (WGS) entry which is preliminary data.</text>
</comment>
<organism evidence="7 8">
    <name type="scientific">Mixia osmundae (strain CBS 9802 / IAM 14324 / JCM 22182 / KY 12970)</name>
    <dbReference type="NCBI Taxonomy" id="764103"/>
    <lineage>
        <taxon>Eukaryota</taxon>
        <taxon>Fungi</taxon>
        <taxon>Dikarya</taxon>
        <taxon>Basidiomycota</taxon>
        <taxon>Pucciniomycotina</taxon>
        <taxon>Mixiomycetes</taxon>
        <taxon>Mixiales</taxon>
        <taxon>Mixiaceae</taxon>
        <taxon>Mixia</taxon>
    </lineage>
</organism>
<evidence type="ECO:0008006" key="9">
    <source>
        <dbReference type="Google" id="ProtNLM"/>
    </source>
</evidence>
<feature type="compositionally biased region" description="Basic and acidic residues" evidence="6">
    <location>
        <begin position="181"/>
        <end position="198"/>
    </location>
</feature>
<evidence type="ECO:0000313" key="8">
    <source>
        <dbReference type="Proteomes" id="UP000009131"/>
    </source>
</evidence>
<proteinExistence type="predicted"/>
<dbReference type="InterPro" id="IPR038753">
    <property type="entry name" value="NFKBIL1"/>
</dbReference>
<comment type="subcellular location">
    <subcellularLocation>
        <location evidence="1">Nucleus</location>
    </subcellularLocation>
</comment>
<keyword evidence="5" id="KW-0539">Nucleus</keyword>
<evidence type="ECO:0000256" key="3">
    <source>
        <dbReference type="ARBA" id="ARBA00022737"/>
    </source>
</evidence>
<reference evidence="7 8" key="1">
    <citation type="journal article" date="2011" name="J. Gen. Appl. Microbiol.">
        <title>Draft genome sequencing of the enigmatic basidiomycete Mixia osmundae.</title>
        <authorList>
            <person name="Nishida H."/>
            <person name="Nagatsuka Y."/>
            <person name="Sugiyama J."/>
        </authorList>
    </citation>
    <scope>NUCLEOTIDE SEQUENCE [LARGE SCALE GENOMIC DNA]</scope>
    <source>
        <strain evidence="8">CBS 9802 / IAM 14324 / JCM 22182 / KY 12970</strain>
    </source>
</reference>
<dbReference type="GO" id="GO:0005634">
    <property type="term" value="C:nucleus"/>
    <property type="evidence" value="ECO:0007669"/>
    <property type="project" value="UniProtKB-SubCell"/>
</dbReference>
<keyword evidence="3" id="KW-0677">Repeat</keyword>
<evidence type="ECO:0000313" key="7">
    <source>
        <dbReference type="EMBL" id="GAA98786.1"/>
    </source>
</evidence>
<sequence>MRSPSPRRDRRERRSRSPTRHTSRSESHRDSRRSRDYDRDRRSSKKRKHRRERSPSPHISPLDAVAAAQAASRSREAAARAKRLVPDREDVDEDAYLSEHLAHLIDDNAAQEDEERAYKQKIFDALGEDEGVDPWLWDAQYSGPEPQDPNSTTIHTMTDDEYADYIRRGIWERSHKEDIARAEEGQRRRAQQHAERQRARQAFQSEEAKRMAKLRAETSKVDQKKLRQARAAYAEAWASLLSGETALRRADDISWPVLPTRITLDALRYFLLDGEPEDQHKRIVRSSQRIFHPDRFSRWLHILPSNEQQSTREKALKVSQYLNDLLSDTS</sequence>
<feature type="compositionally biased region" description="Basic and acidic residues" evidence="6">
    <location>
        <begin position="23"/>
        <end position="41"/>
    </location>
</feature>
<protein>
    <recommendedName>
        <fullName evidence="9">NF-kappa-B inhibitor-like protein 1</fullName>
    </recommendedName>
</protein>
<dbReference type="AlphaFoldDB" id="G7E7H6"/>
<keyword evidence="4" id="KW-0040">ANK repeat</keyword>
<evidence type="ECO:0000256" key="1">
    <source>
        <dbReference type="ARBA" id="ARBA00004123"/>
    </source>
</evidence>